<dbReference type="RefSeq" id="XP_020069409.1">
    <property type="nucleotide sequence ID" value="XM_020212875.1"/>
</dbReference>
<name>A0A1E4RYQ8_CYBJN</name>
<dbReference type="PROSITE" id="PS00636">
    <property type="entry name" value="DNAJ_1"/>
    <property type="match status" value="1"/>
</dbReference>
<dbReference type="AlphaFoldDB" id="A0A1E4RYQ8"/>
<dbReference type="InterPro" id="IPR036869">
    <property type="entry name" value="J_dom_sf"/>
</dbReference>
<dbReference type="PROSITE" id="PS50076">
    <property type="entry name" value="DNAJ_2"/>
    <property type="match status" value="1"/>
</dbReference>
<feature type="compositionally biased region" description="Basic and acidic residues" evidence="2">
    <location>
        <begin position="137"/>
        <end position="154"/>
    </location>
</feature>
<dbReference type="OMA" id="DMKIESF"/>
<feature type="domain" description="J" evidence="3">
    <location>
        <begin position="6"/>
        <end position="71"/>
    </location>
</feature>
<protein>
    <submittedName>
        <fullName evidence="4">DnaJ-domain-containing protein</fullName>
    </submittedName>
</protein>
<dbReference type="PANTHER" id="PTHR45006">
    <property type="entry name" value="DNAJ-LIKE PROTEIN 1"/>
    <property type="match status" value="1"/>
</dbReference>
<keyword evidence="5" id="KW-1185">Reference proteome</keyword>
<dbReference type="GeneID" id="30987271"/>
<dbReference type="SMART" id="SM00271">
    <property type="entry name" value="DnaJ"/>
    <property type="match status" value="1"/>
</dbReference>
<dbReference type="InterPro" id="IPR026894">
    <property type="entry name" value="DnaJ_X"/>
</dbReference>
<sequence length="382" mass="43371">MVKDTEYYDVLGISPDASASDIKKAYRKKAMLTHPDKNPNDPEAAKKFQEVGEAYQVLSDPDLRSRYDEFGKDQALPEEGFADPSEMFTEMFGGENFKDWIGELSMLKDLTETAEVLQVDGNGNGEAAADGAADSTDLQHKADSEKSNKLTKEQREQLVQLREKKRAEKLQRVEELSKKLDARLSKLILAMKDEAAFQKFITELDKEIDDLKMESFGLELLHVIGKVYHVKANAYLRSKKTFGLTRIVSSLREKGSTAKSAWNILSTALDAQNTMEEMAKAQEKGEEWDDYQRAEFERKMTGKFVATAWVSSKFEVQGVLREVCDQILQDKSVPSKERSLKAQALLIMSNEFLKAERSEEDAEEARVFEELMYEATTKPKKR</sequence>
<dbReference type="OrthoDB" id="552049at2759"/>
<dbReference type="FunFam" id="1.10.287.110:FF:000028">
    <property type="entry name" value="DnaJ domain protein"/>
    <property type="match status" value="1"/>
</dbReference>
<dbReference type="InterPro" id="IPR001623">
    <property type="entry name" value="DnaJ_domain"/>
</dbReference>
<gene>
    <name evidence="4" type="ORF">CYBJADRAFT_129811</name>
</gene>
<accession>A0A1E4RYQ8</accession>
<dbReference type="PRINTS" id="PR00625">
    <property type="entry name" value="JDOMAIN"/>
</dbReference>
<dbReference type="GO" id="GO:0016558">
    <property type="term" value="P:protein import into peroxisome matrix"/>
    <property type="evidence" value="ECO:0007669"/>
    <property type="project" value="TreeGrafter"/>
</dbReference>
<dbReference type="Pfam" id="PF00226">
    <property type="entry name" value="DnaJ"/>
    <property type="match status" value="1"/>
</dbReference>
<evidence type="ECO:0000313" key="5">
    <source>
        <dbReference type="Proteomes" id="UP000094389"/>
    </source>
</evidence>
<evidence type="ECO:0000256" key="2">
    <source>
        <dbReference type="SAM" id="MobiDB-lite"/>
    </source>
</evidence>
<dbReference type="Gene3D" id="1.10.287.110">
    <property type="entry name" value="DnaJ domain"/>
    <property type="match status" value="1"/>
</dbReference>
<dbReference type="GO" id="GO:0005829">
    <property type="term" value="C:cytosol"/>
    <property type="evidence" value="ECO:0007669"/>
    <property type="project" value="UniProtKB-ARBA"/>
</dbReference>
<dbReference type="CDD" id="cd06257">
    <property type="entry name" value="DnaJ"/>
    <property type="match status" value="1"/>
</dbReference>
<evidence type="ECO:0000313" key="4">
    <source>
        <dbReference type="EMBL" id="ODV72370.1"/>
    </source>
</evidence>
<proteinExistence type="predicted"/>
<feature type="compositionally biased region" description="Low complexity" evidence="2">
    <location>
        <begin position="125"/>
        <end position="134"/>
    </location>
</feature>
<dbReference type="SUPFAM" id="SSF46565">
    <property type="entry name" value="Chaperone J-domain"/>
    <property type="match status" value="1"/>
</dbReference>
<reference evidence="4 5" key="1">
    <citation type="journal article" date="2016" name="Proc. Natl. Acad. Sci. U.S.A.">
        <title>Comparative genomics of biotechnologically important yeasts.</title>
        <authorList>
            <person name="Riley R."/>
            <person name="Haridas S."/>
            <person name="Wolfe K.H."/>
            <person name="Lopes M.R."/>
            <person name="Hittinger C.T."/>
            <person name="Goeker M."/>
            <person name="Salamov A.A."/>
            <person name="Wisecaver J.H."/>
            <person name="Long T.M."/>
            <person name="Calvey C.H."/>
            <person name="Aerts A.L."/>
            <person name="Barry K.W."/>
            <person name="Choi C."/>
            <person name="Clum A."/>
            <person name="Coughlan A.Y."/>
            <person name="Deshpande S."/>
            <person name="Douglass A.P."/>
            <person name="Hanson S.J."/>
            <person name="Klenk H.-P."/>
            <person name="LaButti K.M."/>
            <person name="Lapidus A."/>
            <person name="Lindquist E.A."/>
            <person name="Lipzen A.M."/>
            <person name="Meier-Kolthoff J.P."/>
            <person name="Ohm R.A."/>
            <person name="Otillar R.P."/>
            <person name="Pangilinan J.L."/>
            <person name="Peng Y."/>
            <person name="Rokas A."/>
            <person name="Rosa C.A."/>
            <person name="Scheuner C."/>
            <person name="Sibirny A.A."/>
            <person name="Slot J.C."/>
            <person name="Stielow J.B."/>
            <person name="Sun H."/>
            <person name="Kurtzman C.P."/>
            <person name="Blackwell M."/>
            <person name="Grigoriev I.V."/>
            <person name="Jeffries T.W."/>
        </authorList>
    </citation>
    <scope>NUCLEOTIDE SEQUENCE [LARGE SCALE GENOMIC DNA]</scope>
    <source>
        <strain evidence="5">ATCC 18201 / CBS 1600 / BCRC 20928 / JCM 3617 / NBRC 0987 / NRRL Y-1542</strain>
    </source>
</reference>
<dbReference type="Proteomes" id="UP000094389">
    <property type="component" value="Unassembled WGS sequence"/>
</dbReference>
<dbReference type="STRING" id="983966.A0A1E4RYQ8"/>
<keyword evidence="1" id="KW-0143">Chaperone</keyword>
<dbReference type="InterPro" id="IPR052814">
    <property type="entry name" value="Peroxisomal_DnaJ"/>
</dbReference>
<dbReference type="PANTHER" id="PTHR45006:SF1">
    <property type="entry name" value="DNAJ-LIKE PROTEIN 1"/>
    <property type="match status" value="1"/>
</dbReference>
<feature type="region of interest" description="Disordered" evidence="2">
    <location>
        <begin position="121"/>
        <end position="154"/>
    </location>
</feature>
<evidence type="ECO:0000256" key="1">
    <source>
        <dbReference type="ARBA" id="ARBA00023186"/>
    </source>
</evidence>
<dbReference type="Pfam" id="PF14308">
    <property type="entry name" value="DnaJ-X"/>
    <property type="match status" value="1"/>
</dbReference>
<evidence type="ECO:0000259" key="3">
    <source>
        <dbReference type="PROSITE" id="PS50076"/>
    </source>
</evidence>
<organism evidence="4 5">
    <name type="scientific">Cyberlindnera jadinii (strain ATCC 18201 / CBS 1600 / BCRC 20928 / JCM 3617 / NBRC 0987 / NRRL Y-1542)</name>
    <name type="common">Torula yeast</name>
    <name type="synonym">Candida utilis</name>
    <dbReference type="NCBI Taxonomy" id="983966"/>
    <lineage>
        <taxon>Eukaryota</taxon>
        <taxon>Fungi</taxon>
        <taxon>Dikarya</taxon>
        <taxon>Ascomycota</taxon>
        <taxon>Saccharomycotina</taxon>
        <taxon>Saccharomycetes</taxon>
        <taxon>Phaffomycetales</taxon>
        <taxon>Phaffomycetaceae</taxon>
        <taxon>Cyberlindnera</taxon>
    </lineage>
</organism>
<dbReference type="InterPro" id="IPR018253">
    <property type="entry name" value="DnaJ_domain_CS"/>
</dbReference>
<dbReference type="EMBL" id="KV453935">
    <property type="protein sequence ID" value="ODV72370.1"/>
    <property type="molecule type" value="Genomic_DNA"/>
</dbReference>